<dbReference type="Gene3D" id="3.10.450.50">
    <property type="match status" value="1"/>
</dbReference>
<dbReference type="PANTHER" id="PTHR33747:SF1">
    <property type="entry name" value="ADENYLATE CYCLASE-ASSOCIATED CAP C-TERMINAL DOMAIN-CONTAINING PROTEIN"/>
    <property type="match status" value="1"/>
</dbReference>
<dbReference type="SUPFAM" id="SSF54427">
    <property type="entry name" value="NTF2-like"/>
    <property type="match status" value="1"/>
</dbReference>
<gene>
    <name evidence="2" type="ORF">SAMN05192586_10285</name>
</gene>
<evidence type="ECO:0000313" key="2">
    <source>
        <dbReference type="EMBL" id="SDF16607.1"/>
    </source>
</evidence>
<dbReference type="SUPFAM" id="SSF103642">
    <property type="entry name" value="Sec-C motif"/>
    <property type="match status" value="1"/>
</dbReference>
<dbReference type="Proteomes" id="UP000199355">
    <property type="component" value="Unassembled WGS sequence"/>
</dbReference>
<dbReference type="STRING" id="571438.SAMN05192586_10285"/>
<dbReference type="PANTHER" id="PTHR33747">
    <property type="entry name" value="UPF0225 PROTEIN SCO1677"/>
    <property type="match status" value="1"/>
</dbReference>
<sequence>MTEGWMNGACPCGSGKALDQCCGPYLEGAAWPEDAESLMRSRYTAYGCGRFDWLVESTHPDHREGVSVEGLAQSAEGVRWLRLDVKDVRTNVPSEDSAQPHDEVDFYAYYELEGVPRQLAERSAFSRKDGKLYYAGGVSLRPAGYRRAEAKVGRNDPCPCGSGKKYKKCCGAAAS</sequence>
<dbReference type="InterPro" id="IPR004027">
    <property type="entry name" value="SEC_C_motif"/>
</dbReference>
<dbReference type="InterPro" id="IPR048469">
    <property type="entry name" value="YchJ-like_M"/>
</dbReference>
<dbReference type="Pfam" id="PF17775">
    <property type="entry name" value="YchJ_M-like"/>
    <property type="match status" value="1"/>
</dbReference>
<evidence type="ECO:0000313" key="3">
    <source>
        <dbReference type="Proteomes" id="UP000199355"/>
    </source>
</evidence>
<dbReference type="InterPro" id="IPR032710">
    <property type="entry name" value="NTF2-like_dom_sf"/>
</dbReference>
<dbReference type="EMBL" id="FNBX01000002">
    <property type="protein sequence ID" value="SDF16607.1"/>
    <property type="molecule type" value="Genomic_DNA"/>
</dbReference>
<keyword evidence="3" id="KW-1185">Reference proteome</keyword>
<organism evidence="2 3">
    <name type="scientific">Desulfovibrio legallii</name>
    <dbReference type="NCBI Taxonomy" id="571438"/>
    <lineage>
        <taxon>Bacteria</taxon>
        <taxon>Pseudomonadati</taxon>
        <taxon>Thermodesulfobacteriota</taxon>
        <taxon>Desulfovibrionia</taxon>
        <taxon>Desulfovibrionales</taxon>
        <taxon>Desulfovibrionaceae</taxon>
        <taxon>Desulfovibrio</taxon>
    </lineage>
</organism>
<dbReference type="RefSeq" id="WP_257243093.1">
    <property type="nucleotide sequence ID" value="NZ_FNBX01000002.1"/>
</dbReference>
<proteinExistence type="predicted"/>
<dbReference type="AlphaFoldDB" id="A0A1G7IVB0"/>
<accession>A0A1G7IVB0</accession>
<evidence type="ECO:0000259" key="1">
    <source>
        <dbReference type="Pfam" id="PF17775"/>
    </source>
</evidence>
<feature type="domain" description="YchJ-like middle NTF2-like" evidence="1">
    <location>
        <begin position="34"/>
        <end position="137"/>
    </location>
</feature>
<dbReference type="Pfam" id="PF02810">
    <property type="entry name" value="SEC-C"/>
    <property type="match status" value="2"/>
</dbReference>
<protein>
    <submittedName>
        <fullName evidence="2">SEC-C motif-containing protein</fullName>
    </submittedName>
</protein>
<reference evidence="3" key="1">
    <citation type="submission" date="2016-10" db="EMBL/GenBank/DDBJ databases">
        <authorList>
            <person name="Varghese N."/>
            <person name="Submissions S."/>
        </authorList>
    </citation>
    <scope>NUCLEOTIDE SEQUENCE [LARGE SCALE GENOMIC DNA]</scope>
    <source>
        <strain evidence="3">KHC7</strain>
    </source>
</reference>
<name>A0A1G7IVB0_9BACT</name>